<dbReference type="GO" id="GO:0072380">
    <property type="term" value="C:TRC complex"/>
    <property type="evidence" value="ECO:0007669"/>
    <property type="project" value="TreeGrafter"/>
</dbReference>
<dbReference type="InterPro" id="IPR047150">
    <property type="entry name" value="SGT"/>
</dbReference>
<dbReference type="AlphaFoldDB" id="A0AAP2G982"/>
<dbReference type="InterPro" id="IPR011990">
    <property type="entry name" value="TPR-like_helical_dom_sf"/>
</dbReference>
<accession>A0AAP2G982</accession>
<dbReference type="PANTHER" id="PTHR45831">
    <property type="entry name" value="LD24721P"/>
    <property type="match status" value="1"/>
</dbReference>
<reference evidence="4 5" key="1">
    <citation type="journal article" date="2021" name="Arch. Microbiol.">
        <title>Harenicola maris gen. nov., sp. nov. isolated from the Sea of Japan shallow sediments.</title>
        <authorList>
            <person name="Romanenko L.A."/>
            <person name="Kurilenko V.V."/>
            <person name="Chernysheva N.Y."/>
            <person name="Tekutyeva L.A."/>
            <person name="Velansky P.V."/>
            <person name="Svetashev V.I."/>
            <person name="Isaeva M.P."/>
        </authorList>
    </citation>
    <scope>NUCLEOTIDE SEQUENCE [LARGE SCALE GENOMIC DNA]</scope>
    <source>
        <strain evidence="4 5">KMM 3653</strain>
    </source>
</reference>
<evidence type="ECO:0000256" key="1">
    <source>
        <dbReference type="ARBA" id="ARBA00022737"/>
    </source>
</evidence>
<dbReference type="SMART" id="SM00028">
    <property type="entry name" value="TPR"/>
    <property type="match status" value="3"/>
</dbReference>
<dbReference type="GO" id="GO:0016020">
    <property type="term" value="C:membrane"/>
    <property type="evidence" value="ECO:0007669"/>
    <property type="project" value="TreeGrafter"/>
</dbReference>
<proteinExistence type="predicted"/>
<feature type="repeat" description="TPR" evidence="3">
    <location>
        <begin position="110"/>
        <end position="143"/>
    </location>
</feature>
<dbReference type="InterPro" id="IPR019734">
    <property type="entry name" value="TPR_rpt"/>
</dbReference>
<organism evidence="4 5">
    <name type="scientific">Harenicola maris</name>
    <dbReference type="NCBI Taxonomy" id="2841044"/>
    <lineage>
        <taxon>Bacteria</taxon>
        <taxon>Pseudomonadati</taxon>
        <taxon>Pseudomonadota</taxon>
        <taxon>Alphaproteobacteria</taxon>
        <taxon>Rhodobacterales</taxon>
        <taxon>Paracoccaceae</taxon>
        <taxon>Harenicola</taxon>
    </lineage>
</organism>
<dbReference type="EMBL" id="JADQAZ010000003">
    <property type="protein sequence ID" value="MBT0958722.1"/>
    <property type="molecule type" value="Genomic_DNA"/>
</dbReference>
<dbReference type="PANTHER" id="PTHR45831:SF2">
    <property type="entry name" value="LD24721P"/>
    <property type="match status" value="1"/>
</dbReference>
<name>A0AAP2G982_9RHOB</name>
<dbReference type="GO" id="GO:0006620">
    <property type="term" value="P:post-translational protein targeting to endoplasmic reticulum membrane"/>
    <property type="evidence" value="ECO:0007669"/>
    <property type="project" value="TreeGrafter"/>
</dbReference>
<evidence type="ECO:0000313" key="5">
    <source>
        <dbReference type="Proteomes" id="UP001315686"/>
    </source>
</evidence>
<dbReference type="GO" id="GO:0060090">
    <property type="term" value="F:molecular adaptor activity"/>
    <property type="evidence" value="ECO:0007669"/>
    <property type="project" value="TreeGrafter"/>
</dbReference>
<evidence type="ECO:0000313" key="4">
    <source>
        <dbReference type="EMBL" id="MBT0958722.1"/>
    </source>
</evidence>
<dbReference type="SUPFAM" id="SSF48452">
    <property type="entry name" value="TPR-like"/>
    <property type="match status" value="1"/>
</dbReference>
<keyword evidence="5" id="KW-1185">Reference proteome</keyword>
<comment type="caution">
    <text evidence="4">The sequence shown here is derived from an EMBL/GenBank/DDBJ whole genome shotgun (WGS) entry which is preliminary data.</text>
</comment>
<evidence type="ECO:0000256" key="3">
    <source>
        <dbReference type="PROSITE-ProRule" id="PRU00339"/>
    </source>
</evidence>
<dbReference type="Pfam" id="PF13432">
    <property type="entry name" value="TPR_16"/>
    <property type="match status" value="1"/>
</dbReference>
<keyword evidence="2 3" id="KW-0802">TPR repeat</keyword>
<sequence length="196" mass="20964">MPLGAVLLSGPVAAQESGDAIVVAPLGADLGSDPQAEPQSEVERLLSELAKADQPGWQQIEDAVWREWSKSGSATMDLLLSRGREAMDAGDIEGALAHFTALTDHAPEFAEAWNARATAFFRAGRYGPAMADIRRAIALNPQHFGALTGLGFILEELGQDAAAFEAFRAAGAIHPHREDIHDAIERLDKRVMGQSI</sequence>
<evidence type="ECO:0000256" key="2">
    <source>
        <dbReference type="ARBA" id="ARBA00022803"/>
    </source>
</evidence>
<keyword evidence="1" id="KW-0677">Repeat</keyword>
<protein>
    <submittedName>
        <fullName evidence="4">Tetratricopeptide repeat protein</fullName>
    </submittedName>
</protein>
<dbReference type="Gene3D" id="1.25.40.10">
    <property type="entry name" value="Tetratricopeptide repeat domain"/>
    <property type="match status" value="1"/>
</dbReference>
<dbReference type="Proteomes" id="UP001315686">
    <property type="component" value="Unassembled WGS sequence"/>
</dbReference>
<dbReference type="PROSITE" id="PS50005">
    <property type="entry name" value="TPR"/>
    <property type="match status" value="1"/>
</dbReference>
<gene>
    <name evidence="4" type="ORF">IV417_15135</name>
</gene>